<dbReference type="SMART" id="SM00257">
    <property type="entry name" value="LysM"/>
    <property type="match status" value="2"/>
</dbReference>
<feature type="chain" id="PRO_5003512562" evidence="3">
    <location>
        <begin position="36"/>
        <end position="606"/>
    </location>
</feature>
<reference evidence="5 6" key="1">
    <citation type="submission" date="2011-11" db="EMBL/GenBank/DDBJ databases">
        <title>Complete sequence of Granulicella mallensis MP5ACTX8.</title>
        <authorList>
            <consortium name="US DOE Joint Genome Institute"/>
            <person name="Lucas S."/>
            <person name="Copeland A."/>
            <person name="Lapidus A."/>
            <person name="Cheng J.-F."/>
            <person name="Goodwin L."/>
            <person name="Pitluck S."/>
            <person name="Peters L."/>
            <person name="Lu M."/>
            <person name="Detter J.C."/>
            <person name="Han C."/>
            <person name="Tapia R."/>
            <person name="Land M."/>
            <person name="Hauser L."/>
            <person name="Kyrpides N."/>
            <person name="Ivanova N."/>
            <person name="Mikhailova N."/>
            <person name="Pagani I."/>
            <person name="Rawat S."/>
            <person name="Mannisto M."/>
            <person name="Haggblom M."/>
            <person name="Woyke T."/>
        </authorList>
    </citation>
    <scope>NUCLEOTIDE SEQUENCE [LARGE SCALE GENOMIC DNA]</scope>
    <source>
        <strain evidence="6">ATCC BAA-1857 / DSM 23137 / MP5ACTX8</strain>
    </source>
</reference>
<dbReference type="STRING" id="682795.AciX8_0374"/>
<protein>
    <submittedName>
        <fullName evidence="5">Lytic transglycosylase catalytic</fullName>
    </submittedName>
</protein>
<accession>G8P1J0</accession>
<dbReference type="eggNOG" id="COG1388">
    <property type="taxonomic scope" value="Bacteria"/>
</dbReference>
<dbReference type="InterPro" id="IPR018392">
    <property type="entry name" value="LysM"/>
</dbReference>
<keyword evidence="3" id="KW-0732">Signal</keyword>
<dbReference type="SUPFAM" id="SSF54106">
    <property type="entry name" value="LysM domain"/>
    <property type="match status" value="2"/>
</dbReference>
<dbReference type="PANTHER" id="PTHR37423">
    <property type="entry name" value="SOLUBLE LYTIC MUREIN TRANSGLYCOSYLASE-RELATED"/>
    <property type="match status" value="1"/>
</dbReference>
<dbReference type="EMBL" id="CP003130">
    <property type="protein sequence ID" value="AEU34729.1"/>
    <property type="molecule type" value="Genomic_DNA"/>
</dbReference>
<dbReference type="CDD" id="cd00118">
    <property type="entry name" value="LysM"/>
    <property type="match status" value="2"/>
</dbReference>
<sequence precursor="true">MNRLMATERHTSFLRRRTLALACAPVLFALAHSLAAQTPAAQPTAQQQAQAQQLAASQQHAQKVQDIIDRAEKSYKSGVDNYNNNRLDAARQDFDFAVDTMLSSGMDLKTDPQLSDEFDQLLSKINSLEILALKQGNGFSPTLDAAPIDAATDVTFPPADPALLGRVTNELKTTTSDLPLVLNDYVAGWISIFSNQPKYHGYLKRSLERAGKYKEMISKILRDNGVPQDLIYQAITESGFQPQALNRSSGAGGMWQFMPFGSGTYGLVRNGYFDERFDPEKSTIAYAKYMKYLYAQFGDWYLAMAAYDWGPGRVQHLVSRTGYADYWELYRRGGLPAETKAYIPGLIASIIMARNPAQYGLTDLMPDAPVLFDTVTTSYAIDLRLVADLTGSTVPEIVALNPALLRLTTPRDIPYDLHLPQGTRDAYLDRLKEIPEDNRASWRFHVVKEGETLDQIALSLHARAAEIATANDITPGKPIEDGDELVIPISAYSSSAGQQHYTVRRGDTLVTVADRFGVTVEQLRTWNRLSSNSVTPGRSINVAEPVRLAPGYSSRSRRGRNSTRATRGGRSYASTPAHGTSSRSHSRSSSAAATSSRTSAKKRHAR</sequence>
<feature type="domain" description="LysM" evidence="4">
    <location>
        <begin position="443"/>
        <end position="487"/>
    </location>
</feature>
<organism evidence="5 6">
    <name type="scientific">Granulicella mallensis (strain ATCC BAA-1857 / DSM 23137 / MP5ACTX8)</name>
    <dbReference type="NCBI Taxonomy" id="682795"/>
    <lineage>
        <taxon>Bacteria</taxon>
        <taxon>Pseudomonadati</taxon>
        <taxon>Acidobacteriota</taxon>
        <taxon>Terriglobia</taxon>
        <taxon>Terriglobales</taxon>
        <taxon>Acidobacteriaceae</taxon>
        <taxon>Granulicella</taxon>
    </lineage>
</organism>
<comment type="similarity">
    <text evidence="1">Belongs to the transglycosylase Slt family.</text>
</comment>
<feature type="region of interest" description="Disordered" evidence="2">
    <location>
        <begin position="545"/>
        <end position="606"/>
    </location>
</feature>
<proteinExistence type="inferred from homology"/>
<dbReference type="SUPFAM" id="SSF53955">
    <property type="entry name" value="Lysozyme-like"/>
    <property type="match status" value="1"/>
</dbReference>
<dbReference type="Pfam" id="PF01464">
    <property type="entry name" value="SLT"/>
    <property type="match status" value="1"/>
</dbReference>
<dbReference type="OrthoDB" id="9815002at2"/>
<dbReference type="eggNOG" id="COG0741">
    <property type="taxonomic scope" value="Bacteria"/>
</dbReference>
<feature type="signal peptide" evidence="3">
    <location>
        <begin position="1"/>
        <end position="35"/>
    </location>
</feature>
<feature type="domain" description="LysM" evidence="4">
    <location>
        <begin position="499"/>
        <end position="542"/>
    </location>
</feature>
<dbReference type="Proteomes" id="UP000007113">
    <property type="component" value="Chromosome"/>
</dbReference>
<evidence type="ECO:0000313" key="6">
    <source>
        <dbReference type="Proteomes" id="UP000007113"/>
    </source>
</evidence>
<dbReference type="InterPro" id="IPR036779">
    <property type="entry name" value="LysM_dom_sf"/>
</dbReference>
<dbReference type="PANTHER" id="PTHR37423:SF2">
    <property type="entry name" value="MEMBRANE-BOUND LYTIC MUREIN TRANSGLYCOSYLASE C"/>
    <property type="match status" value="1"/>
</dbReference>
<dbReference type="HOGENOM" id="CLU_009520_1_3_0"/>
<dbReference type="AlphaFoldDB" id="G8P1J0"/>
<evidence type="ECO:0000256" key="1">
    <source>
        <dbReference type="ARBA" id="ARBA00007734"/>
    </source>
</evidence>
<evidence type="ECO:0000256" key="3">
    <source>
        <dbReference type="SAM" id="SignalP"/>
    </source>
</evidence>
<dbReference type="Gene3D" id="3.10.350.10">
    <property type="entry name" value="LysM domain"/>
    <property type="match status" value="2"/>
</dbReference>
<gene>
    <name evidence="5" type="ordered locus">AciX8_0374</name>
</gene>
<dbReference type="Gene3D" id="1.10.530.10">
    <property type="match status" value="1"/>
</dbReference>
<feature type="compositionally biased region" description="Low complexity" evidence="2">
    <location>
        <begin position="580"/>
        <end position="598"/>
    </location>
</feature>
<feature type="compositionally biased region" description="Low complexity" evidence="2">
    <location>
        <begin position="562"/>
        <end position="571"/>
    </location>
</feature>
<dbReference type="Pfam" id="PF01476">
    <property type="entry name" value="LysM"/>
    <property type="match status" value="2"/>
</dbReference>
<evidence type="ECO:0000313" key="5">
    <source>
        <dbReference type="EMBL" id="AEU34729.1"/>
    </source>
</evidence>
<dbReference type="InterPro" id="IPR008258">
    <property type="entry name" value="Transglycosylase_SLT_dom_1"/>
</dbReference>
<dbReference type="CDD" id="cd16894">
    <property type="entry name" value="MltD-like"/>
    <property type="match status" value="1"/>
</dbReference>
<evidence type="ECO:0000259" key="4">
    <source>
        <dbReference type="PROSITE" id="PS51782"/>
    </source>
</evidence>
<evidence type="ECO:0000256" key="2">
    <source>
        <dbReference type="SAM" id="MobiDB-lite"/>
    </source>
</evidence>
<name>G8P1J0_GRAMM</name>
<dbReference type="KEGG" id="gma:AciX8_0374"/>
<dbReference type="InterPro" id="IPR023346">
    <property type="entry name" value="Lysozyme-like_dom_sf"/>
</dbReference>
<keyword evidence="6" id="KW-1185">Reference proteome</keyword>
<dbReference type="PROSITE" id="PS51782">
    <property type="entry name" value="LYSM"/>
    <property type="match status" value="2"/>
</dbReference>